<evidence type="ECO:0000256" key="7">
    <source>
        <dbReference type="ARBA" id="ARBA00023065"/>
    </source>
</evidence>
<evidence type="ECO:0000313" key="15">
    <source>
        <dbReference type="Proteomes" id="UP000037460"/>
    </source>
</evidence>
<dbReference type="AlphaFoldDB" id="A0A0M0LH09"/>
<feature type="transmembrane region" description="Helical" evidence="12">
    <location>
        <begin position="969"/>
        <end position="997"/>
    </location>
</feature>
<reference evidence="15" key="1">
    <citation type="journal article" date="2015" name="PLoS Genet.">
        <title>Genome Sequence and Transcriptome Analyses of Chrysochromulina tobin: Metabolic Tools for Enhanced Algal Fitness in the Prominent Order Prymnesiales (Haptophyceae).</title>
        <authorList>
            <person name="Hovde B.T."/>
            <person name="Deodato C.R."/>
            <person name="Hunsperger H.M."/>
            <person name="Ryken S.A."/>
            <person name="Yost W."/>
            <person name="Jha R.K."/>
            <person name="Patterson J."/>
            <person name="Monnat R.J. Jr."/>
            <person name="Barlow S.B."/>
            <person name="Starkenburg S.R."/>
            <person name="Cattolico R.A."/>
        </authorList>
    </citation>
    <scope>NUCLEOTIDE SEQUENCE</scope>
    <source>
        <strain evidence="15">CCMP291</strain>
    </source>
</reference>
<name>A0A0M0LH09_9EUKA</name>
<dbReference type="Pfam" id="PF00520">
    <property type="entry name" value="Ion_trans"/>
    <property type="match status" value="4"/>
</dbReference>
<feature type="transmembrane region" description="Helical" evidence="12">
    <location>
        <begin position="257"/>
        <end position="283"/>
    </location>
</feature>
<evidence type="ECO:0000256" key="5">
    <source>
        <dbReference type="ARBA" id="ARBA00022882"/>
    </source>
</evidence>
<dbReference type="EMBL" id="JWZX01000535">
    <property type="protein sequence ID" value="KOO50202.1"/>
    <property type="molecule type" value="Genomic_DNA"/>
</dbReference>
<feature type="transmembrane region" description="Helical" evidence="12">
    <location>
        <begin position="766"/>
        <end position="790"/>
    </location>
</feature>
<dbReference type="Gene3D" id="1.10.287.70">
    <property type="match status" value="4"/>
</dbReference>
<feature type="domain" description="Ion transport" evidence="13">
    <location>
        <begin position="2"/>
        <end position="182"/>
    </location>
</feature>
<dbReference type="Gene3D" id="1.20.120.350">
    <property type="entry name" value="Voltage-gated potassium channels. Chain C"/>
    <property type="match status" value="3"/>
</dbReference>
<keyword evidence="9" id="KW-0325">Glycoprotein</keyword>
<dbReference type="GO" id="GO:0001518">
    <property type="term" value="C:voltage-gated sodium channel complex"/>
    <property type="evidence" value="ECO:0007669"/>
    <property type="project" value="TreeGrafter"/>
</dbReference>
<keyword evidence="15" id="KW-1185">Reference proteome</keyword>
<dbReference type="Gene3D" id="1.10.238.10">
    <property type="entry name" value="EF-hand"/>
    <property type="match status" value="1"/>
</dbReference>
<keyword evidence="7" id="KW-0406">Ion transport</keyword>
<feature type="domain" description="Ion transport" evidence="13">
    <location>
        <begin position="532"/>
        <end position="800"/>
    </location>
</feature>
<keyword evidence="10" id="KW-0407">Ion channel</keyword>
<evidence type="ECO:0000259" key="13">
    <source>
        <dbReference type="Pfam" id="PF00520"/>
    </source>
</evidence>
<evidence type="ECO:0000256" key="3">
    <source>
        <dbReference type="ARBA" id="ARBA00022692"/>
    </source>
</evidence>
<evidence type="ECO:0000256" key="2">
    <source>
        <dbReference type="ARBA" id="ARBA00022448"/>
    </source>
</evidence>
<dbReference type="PANTHER" id="PTHR10037">
    <property type="entry name" value="VOLTAGE-GATED CATION CHANNEL CALCIUM AND SODIUM"/>
    <property type="match status" value="1"/>
</dbReference>
<dbReference type="FunFam" id="1.20.120.350:FF:000009">
    <property type="entry name" value="Voltage-dependent T-type calcium channel subunit alpha"/>
    <property type="match status" value="1"/>
</dbReference>
<feature type="domain" description="Ion transport" evidence="13">
    <location>
        <begin position="849"/>
        <end position="1097"/>
    </location>
</feature>
<evidence type="ECO:0000256" key="4">
    <source>
        <dbReference type="ARBA" id="ARBA00022737"/>
    </source>
</evidence>
<proteinExistence type="predicted"/>
<feature type="transmembrane region" description="Helical" evidence="12">
    <location>
        <begin position="534"/>
        <end position="552"/>
    </location>
</feature>
<feature type="transmembrane region" description="Helical" evidence="12">
    <location>
        <begin position="930"/>
        <end position="948"/>
    </location>
</feature>
<sequence>MNSLRALRAFRALRAMKIIPGLKLIIDSMLDVIPKLGNVTALFIFVFVVFGTIGMELFEGLLHYRCAYAGFEPGVSDEADFDSEVACNPKAPASDFCGQGETCAYFESLPFYGMMSFDSVPLAMVTLLSATTWDTWETSMFCLMDITGNWWCLLYYLGIIILGGCFARNLFLAVLFEEFTQLGRVNVATEKMEKRAAELKGEIEVKEEKVVPTGFLADLANSSLLSGASILLVLVNMVLMCMPYYGMSDEYAANLELAGSYITYAFAFEMGIKLLGLGCGGYWSDGWNCLDGTIVLMSLSEILVTQVLSFLADGSVPQMSFLRMLRLLRVARALRLMRSWQGLYSVVATLLRVAPKISSLFCVTFVIMLVFTLAGMEFFGGIYTEDAGYSEVPCPGAVCPNPDLAEKPYYANFDYFYPGMLSVFILFTGEWVDSSLAAASVLGPKVLFYFIPCMCVGSFLVMNIFIGMVLSAFGEEDEEEEGEEKPAPEEPPAPAAPHSDLREEMPWPQEHSLCLFGPRNILRRACEGIVSNKVFEQFILLIILASSYSLAIDTPLLDPESATAALLTLSNYIFTAIFVSEMLLKIIAYGFAFTERAYLKDGWNQLDFFIVVVSVTVIAAEVLDIPALAPLTSFRVLRALRPLRLIGRIESMKVIVSTLIRSIPAVLNVGMVYFFIQSVFAILGMQLFAGTFAMCQEDPTIKGKHHCEDQGYLWANPPGNAFDDFGQASLTLFLQTSGDLWETEMFQAMAASAPGHIPVRNDFSPAALFSIAWMFFGAFIALNLFVGAIVETFNAISAETGAGSAIMTGSQLQWVQTIKVAVQTKPTKGVVAPSGGLRLWVFNLVMSISFDAFIIVIILLNTVLMASKYYQFEEDGWPKTYYDYGMRFFTTVYYVECALKMFAMGPGGYFSVGWNRFDFTIVCTAALDDLSVDVSAFLPISPFLLRVLRIIRIVRILRILKGVKGLRDLVTTVILSAPPVFNVCQLLVIVMFIFSVLGMSLFGNMVLQDNVESHANFQTVPNGMLLLLQTVTGDGWTLLLQDTKVQESSGLCTEAEGNCGTWAAIPYFVAFQLVGTLVFLNLMIAVILDNFTSLSEQNPDLVSPTDVDGFMDAWSELDPEASNTLPSARLPELIMKVPPPLGVMGDGDEADATALAKKLKVDAKGGVVKFADVLLALSLKRYLDKSDLTESELIKLEKDVELQLTKAPVEEFTA</sequence>
<dbReference type="SUPFAM" id="SSF81324">
    <property type="entry name" value="Voltage-gated potassium channels"/>
    <property type="match status" value="4"/>
</dbReference>
<feature type="transmembrane region" description="Helical" evidence="12">
    <location>
        <begin position="36"/>
        <end position="58"/>
    </location>
</feature>
<feature type="transmembrane region" description="Helical" evidence="12">
    <location>
        <begin position="295"/>
        <end position="312"/>
    </location>
</feature>
<feature type="transmembrane region" description="Helical" evidence="12">
    <location>
        <begin position="606"/>
        <end position="629"/>
    </location>
</feature>
<dbReference type="GO" id="GO:0005248">
    <property type="term" value="F:voltage-gated sodium channel activity"/>
    <property type="evidence" value="ECO:0007669"/>
    <property type="project" value="TreeGrafter"/>
</dbReference>
<feature type="transmembrane region" description="Helical" evidence="12">
    <location>
        <begin position="415"/>
        <end position="432"/>
    </location>
</feature>
<evidence type="ECO:0000256" key="9">
    <source>
        <dbReference type="ARBA" id="ARBA00023180"/>
    </source>
</evidence>
<evidence type="ECO:0000313" key="14">
    <source>
        <dbReference type="EMBL" id="KOO50202.1"/>
    </source>
</evidence>
<keyword evidence="4" id="KW-0677">Repeat</keyword>
<accession>A0A0M0LH09</accession>
<feature type="transmembrane region" description="Helical" evidence="12">
    <location>
        <begin position="1064"/>
        <end position="1088"/>
    </location>
</feature>
<evidence type="ECO:0000256" key="10">
    <source>
        <dbReference type="ARBA" id="ARBA00023303"/>
    </source>
</evidence>
<feature type="transmembrane region" description="Helical" evidence="12">
    <location>
        <begin position="888"/>
        <end position="910"/>
    </location>
</feature>
<dbReference type="InterPro" id="IPR005821">
    <property type="entry name" value="Ion_trans_dom"/>
</dbReference>
<feature type="transmembrane region" description="Helical" evidence="12">
    <location>
        <begin position="671"/>
        <end position="695"/>
    </location>
</feature>
<dbReference type="InterPro" id="IPR043203">
    <property type="entry name" value="VGCC_Ca_Na"/>
</dbReference>
<dbReference type="OrthoDB" id="2984333at2759"/>
<keyword evidence="8 12" id="KW-0472">Membrane</keyword>
<gene>
    <name evidence="14" type="ORF">Ctob_015838</name>
</gene>
<evidence type="ECO:0000256" key="11">
    <source>
        <dbReference type="SAM" id="MobiDB-lite"/>
    </source>
</evidence>
<keyword evidence="3 12" id="KW-0812">Transmembrane</keyword>
<feature type="region of interest" description="Disordered" evidence="11">
    <location>
        <begin position="476"/>
        <end position="501"/>
    </location>
</feature>
<feature type="transmembrane region" description="Helical" evidence="12">
    <location>
        <begin position="224"/>
        <end position="245"/>
    </location>
</feature>
<feature type="transmembrane region" description="Helical" evidence="12">
    <location>
        <begin position="447"/>
        <end position="470"/>
    </location>
</feature>
<evidence type="ECO:0000256" key="1">
    <source>
        <dbReference type="ARBA" id="ARBA00004141"/>
    </source>
</evidence>
<evidence type="ECO:0000256" key="6">
    <source>
        <dbReference type="ARBA" id="ARBA00022989"/>
    </source>
</evidence>
<feature type="domain" description="Ion transport" evidence="13">
    <location>
        <begin position="228"/>
        <end position="480"/>
    </location>
</feature>
<comment type="subcellular location">
    <subcellularLocation>
        <location evidence="1">Membrane</location>
        <topology evidence="1">Multi-pass membrane protein</topology>
    </subcellularLocation>
</comment>
<feature type="transmembrane region" description="Helical" evidence="12">
    <location>
        <begin position="153"/>
        <end position="176"/>
    </location>
</feature>
<evidence type="ECO:0000256" key="8">
    <source>
        <dbReference type="ARBA" id="ARBA00023136"/>
    </source>
</evidence>
<feature type="transmembrane region" description="Helical" evidence="12">
    <location>
        <begin position="572"/>
        <end position="594"/>
    </location>
</feature>
<keyword evidence="2" id="KW-0813">Transport</keyword>
<keyword evidence="5" id="KW-0851">Voltage-gated channel</keyword>
<feature type="transmembrane region" description="Helical" evidence="12">
    <location>
        <begin position="357"/>
        <end position="379"/>
    </location>
</feature>
<dbReference type="Proteomes" id="UP000037460">
    <property type="component" value="Unassembled WGS sequence"/>
</dbReference>
<organism evidence="14 15">
    <name type="scientific">Chrysochromulina tobinii</name>
    <dbReference type="NCBI Taxonomy" id="1460289"/>
    <lineage>
        <taxon>Eukaryota</taxon>
        <taxon>Haptista</taxon>
        <taxon>Haptophyta</taxon>
        <taxon>Prymnesiophyceae</taxon>
        <taxon>Prymnesiales</taxon>
        <taxon>Chrysochromulinaceae</taxon>
        <taxon>Chrysochromulina</taxon>
    </lineage>
</organism>
<dbReference type="PANTHER" id="PTHR10037:SF62">
    <property type="entry name" value="SODIUM CHANNEL PROTEIN 60E"/>
    <property type="match status" value="1"/>
</dbReference>
<feature type="transmembrane region" description="Helical" evidence="12">
    <location>
        <begin position="840"/>
        <end position="867"/>
    </location>
</feature>
<comment type="caution">
    <text evidence="14">The sequence shown here is derived from an EMBL/GenBank/DDBJ whole genome shotgun (WGS) entry which is preliminary data.</text>
</comment>
<protein>
    <submittedName>
        <fullName evidence="14">Voltage-gated ion channel superfamily</fullName>
    </submittedName>
</protein>
<dbReference type="InterPro" id="IPR027359">
    <property type="entry name" value="Volt_channel_dom_sf"/>
</dbReference>
<keyword evidence="6 12" id="KW-1133">Transmembrane helix</keyword>
<evidence type="ECO:0000256" key="12">
    <source>
        <dbReference type="SAM" id="Phobius"/>
    </source>
</evidence>